<dbReference type="Pfam" id="PF04326">
    <property type="entry name" value="SLFN_AlbA_2"/>
    <property type="match status" value="1"/>
</dbReference>
<dbReference type="InterPro" id="IPR007421">
    <property type="entry name" value="Schlafen_AlbA_2_dom"/>
</dbReference>
<dbReference type="InterPro" id="IPR038475">
    <property type="entry name" value="RecG_C_sf"/>
</dbReference>
<evidence type="ECO:0000256" key="1">
    <source>
        <dbReference type="SAM" id="MobiDB-lite"/>
    </source>
</evidence>
<dbReference type="Proteomes" id="UP000471026">
    <property type="component" value="Unassembled WGS sequence"/>
</dbReference>
<feature type="region of interest" description="Disordered" evidence="1">
    <location>
        <begin position="413"/>
        <end position="432"/>
    </location>
</feature>
<evidence type="ECO:0000313" key="3">
    <source>
        <dbReference type="EMBL" id="NDO78154.1"/>
    </source>
</evidence>
<reference evidence="3 4" key="1">
    <citation type="submission" date="2019-11" db="EMBL/GenBank/DDBJ databases">
        <title>Draft genome sequence of Kocuria indica DP-K7, a methyl red degrading Actinobacterium.</title>
        <authorList>
            <person name="Kumaran S."/>
            <person name="Tischler D."/>
            <person name="Ngo A.C.R."/>
            <person name="Schultes F."/>
        </authorList>
    </citation>
    <scope>NUCLEOTIDE SEQUENCE [LARGE SCALE GENOMIC DNA]</scope>
    <source>
        <strain evidence="3 4">DP-K7</strain>
    </source>
</reference>
<organism evidence="3 4">
    <name type="scientific">Kocuria marina subsp. indica</name>
    <dbReference type="NCBI Taxonomy" id="1049583"/>
    <lineage>
        <taxon>Bacteria</taxon>
        <taxon>Bacillati</taxon>
        <taxon>Actinomycetota</taxon>
        <taxon>Actinomycetes</taxon>
        <taxon>Micrococcales</taxon>
        <taxon>Micrococcaceae</taxon>
        <taxon>Kocuria</taxon>
    </lineage>
</organism>
<dbReference type="Pfam" id="PF13749">
    <property type="entry name" value="HATPase_c_4"/>
    <property type="match status" value="1"/>
</dbReference>
<proteinExistence type="predicted"/>
<dbReference type="InterPro" id="IPR038461">
    <property type="entry name" value="Schlafen_AlbA_2_dom_sf"/>
</dbReference>
<dbReference type="PANTHER" id="PTHR30595:SF6">
    <property type="entry name" value="SCHLAFEN ALBA-2 DOMAIN-CONTAINING PROTEIN"/>
    <property type="match status" value="1"/>
</dbReference>
<evidence type="ECO:0000313" key="4">
    <source>
        <dbReference type="Proteomes" id="UP000471026"/>
    </source>
</evidence>
<dbReference type="Gene3D" id="3.30.950.30">
    <property type="entry name" value="Schlafen, AAA domain"/>
    <property type="match status" value="1"/>
</dbReference>
<evidence type="ECO:0000259" key="2">
    <source>
        <dbReference type="Pfam" id="PF04326"/>
    </source>
</evidence>
<sequence>MTWTAAQLQDELTLLRARRGDSTSIEVKRATHGLPQNCPETICAFANMPAGGTLILGVDEARNFRVSGVPDPAAYEAGLVSQARNAISPAPQLTTSTVTLDGKQVVVAEVSPLQVQDRPARYRGNAYLRQSDGDYIMHDHELRMVEVEKLHMTQLIQNDKQPVPGQTVDDVIPELMETYLTNYRRADPRLRDRSDAEILRRTGVTLGDGQLTLAGLYAMGDYPQGDFPALGVTAAVQIPTDEGGRRVRDLQDFTGPIPILLENTMHWVESNLTEVRDYSTDGHIRPKTDLPLRAIRELVANALVHRDLGPNTLGIGKSVQIRLTPNGLFIISPGGLRGVSVRQLESMDHAQAAVNQRLYNISKRLRTQDGAAIIEGEGGGIQEVFRAAEAADLPRPTLTDTGVQFKATLWRHGREHPQVTPTAPSSARPMPRTRNEGIIMMALRQESDLTMQALQEKTGLTNGQVRYALRKPLESGEVVRVGGQGHKGTVYRLSN</sequence>
<accession>A0A6N9QZ16</accession>
<dbReference type="AlphaFoldDB" id="A0A6N9QZ16"/>
<gene>
    <name evidence="3" type="ORF">GKZ75_07940</name>
</gene>
<protein>
    <submittedName>
        <fullName evidence="3">AAA family ATPase</fullName>
    </submittedName>
</protein>
<feature type="domain" description="Schlafen AlbA-2" evidence="2">
    <location>
        <begin position="22"/>
        <end position="136"/>
    </location>
</feature>
<dbReference type="PANTHER" id="PTHR30595">
    <property type="entry name" value="GLPR-RELATED TRANSCRIPTIONAL REPRESSOR"/>
    <property type="match status" value="1"/>
</dbReference>
<name>A0A6N9QZ16_9MICC</name>
<dbReference type="Gene3D" id="3.30.565.60">
    <property type="match status" value="1"/>
</dbReference>
<dbReference type="EMBL" id="WMHZ01000009">
    <property type="protein sequence ID" value="NDO78154.1"/>
    <property type="molecule type" value="Genomic_DNA"/>
</dbReference>
<comment type="caution">
    <text evidence="3">The sequence shown here is derived from an EMBL/GenBank/DDBJ whole genome shotgun (WGS) entry which is preliminary data.</text>
</comment>